<dbReference type="EMBL" id="JAEHJZ010000036">
    <property type="protein sequence ID" value="MBJ7881907.1"/>
    <property type="molecule type" value="Genomic_DNA"/>
</dbReference>
<comment type="similarity">
    <text evidence="1">Belongs to the AHA1 family.</text>
</comment>
<dbReference type="InterPro" id="IPR023393">
    <property type="entry name" value="START-like_dom_sf"/>
</dbReference>
<protein>
    <submittedName>
        <fullName evidence="3">SRPBCC family protein</fullName>
    </submittedName>
</protein>
<gene>
    <name evidence="3" type="ORF">JEM65_14825</name>
</gene>
<keyword evidence="4" id="KW-1185">Reference proteome</keyword>
<organism evidence="3 4">
    <name type="scientific">Gelidibacter salicanalis</name>
    <dbReference type="NCBI Taxonomy" id="291193"/>
    <lineage>
        <taxon>Bacteria</taxon>
        <taxon>Pseudomonadati</taxon>
        <taxon>Bacteroidota</taxon>
        <taxon>Flavobacteriia</taxon>
        <taxon>Flavobacteriales</taxon>
        <taxon>Flavobacteriaceae</taxon>
        <taxon>Gelidibacter</taxon>
    </lineage>
</organism>
<dbReference type="AlphaFoldDB" id="A0A934KWJ4"/>
<proteinExistence type="inferred from homology"/>
<evidence type="ECO:0000313" key="3">
    <source>
        <dbReference type="EMBL" id="MBJ7881907.1"/>
    </source>
</evidence>
<dbReference type="Proteomes" id="UP000662373">
    <property type="component" value="Unassembled WGS sequence"/>
</dbReference>
<name>A0A934KWJ4_9FLAO</name>
<sequence>MSKLKAITVETTVNASLDKVWRFWTEPEHIKNWNNASPDWHTPKAENDLRKGGKFSSRMEAKDGSMGFDFGGTYDEVVPNKQIKYTLDDGRKVDITFAKADEGLSITETFEPESQNSTDMQKLGWQAILDNFKKYIESNNGSNDKN</sequence>
<accession>A0A934KWJ4</accession>
<reference evidence="3 4" key="1">
    <citation type="submission" date="2020-09" db="EMBL/GenBank/DDBJ databases">
        <title>Draft genome of Gelidibacter salicanalis PAMC21136.</title>
        <authorList>
            <person name="Park H."/>
        </authorList>
    </citation>
    <scope>NUCLEOTIDE SEQUENCE [LARGE SCALE GENOMIC DNA]</scope>
    <source>
        <strain evidence="3 4">PAMC21136</strain>
    </source>
</reference>
<dbReference type="Gene3D" id="3.30.530.20">
    <property type="match status" value="1"/>
</dbReference>
<evidence type="ECO:0000259" key="2">
    <source>
        <dbReference type="Pfam" id="PF08327"/>
    </source>
</evidence>
<comment type="caution">
    <text evidence="3">The sequence shown here is derived from an EMBL/GenBank/DDBJ whole genome shotgun (WGS) entry which is preliminary data.</text>
</comment>
<dbReference type="SUPFAM" id="SSF55961">
    <property type="entry name" value="Bet v1-like"/>
    <property type="match status" value="1"/>
</dbReference>
<dbReference type="InterPro" id="IPR013538">
    <property type="entry name" value="ASHA1/2-like_C"/>
</dbReference>
<evidence type="ECO:0000256" key="1">
    <source>
        <dbReference type="ARBA" id="ARBA00006817"/>
    </source>
</evidence>
<dbReference type="RefSeq" id="WP_199601102.1">
    <property type="nucleotide sequence ID" value="NZ_JAEHJZ010000036.1"/>
</dbReference>
<feature type="domain" description="Activator of Hsp90 ATPase homologue 1/2-like C-terminal" evidence="2">
    <location>
        <begin position="14"/>
        <end position="137"/>
    </location>
</feature>
<dbReference type="CDD" id="cd08897">
    <property type="entry name" value="SRPBCC_CalC_Aha1-like_4"/>
    <property type="match status" value="1"/>
</dbReference>
<evidence type="ECO:0000313" key="4">
    <source>
        <dbReference type="Proteomes" id="UP000662373"/>
    </source>
</evidence>
<dbReference type="Pfam" id="PF08327">
    <property type="entry name" value="AHSA1"/>
    <property type="match status" value="1"/>
</dbReference>